<gene>
    <name evidence="2" type="ORF">THAPSDRAFT_6343</name>
</gene>
<name>B8C691_THAPS</name>
<dbReference type="PaxDb" id="35128-Thaps6343"/>
<organism evidence="2 3">
    <name type="scientific">Thalassiosira pseudonana</name>
    <name type="common">Marine diatom</name>
    <name type="synonym">Cyclotella nana</name>
    <dbReference type="NCBI Taxonomy" id="35128"/>
    <lineage>
        <taxon>Eukaryota</taxon>
        <taxon>Sar</taxon>
        <taxon>Stramenopiles</taxon>
        <taxon>Ochrophyta</taxon>
        <taxon>Bacillariophyta</taxon>
        <taxon>Coscinodiscophyceae</taxon>
        <taxon>Thalassiosirophycidae</taxon>
        <taxon>Thalassiosirales</taxon>
        <taxon>Thalassiosiraceae</taxon>
        <taxon>Thalassiosira</taxon>
    </lineage>
</organism>
<dbReference type="eggNOG" id="ENOG502SV89">
    <property type="taxonomic scope" value="Eukaryota"/>
</dbReference>
<dbReference type="AlphaFoldDB" id="B8C691"/>
<dbReference type="HOGENOM" id="CLU_571777_0_0_1"/>
<dbReference type="OMA" id="HISSNEC"/>
<dbReference type="RefSeq" id="XP_002291532.1">
    <property type="nucleotide sequence ID" value="XM_002291496.1"/>
</dbReference>
<accession>B8C691</accession>
<feature type="region of interest" description="Disordered" evidence="1">
    <location>
        <begin position="374"/>
        <end position="414"/>
    </location>
</feature>
<dbReference type="KEGG" id="tps:THAPSDRAFT_6343"/>
<reference evidence="2 3" key="1">
    <citation type="journal article" date="2004" name="Science">
        <title>The genome of the diatom Thalassiosira pseudonana: ecology, evolution, and metabolism.</title>
        <authorList>
            <person name="Armbrust E.V."/>
            <person name="Berges J.A."/>
            <person name="Bowler C."/>
            <person name="Green B.R."/>
            <person name="Martinez D."/>
            <person name="Putnam N.H."/>
            <person name="Zhou S."/>
            <person name="Allen A.E."/>
            <person name="Apt K.E."/>
            <person name="Bechner M."/>
            <person name="Brzezinski M.A."/>
            <person name="Chaal B.K."/>
            <person name="Chiovitti A."/>
            <person name="Davis A.K."/>
            <person name="Demarest M.S."/>
            <person name="Detter J.C."/>
            <person name="Glavina T."/>
            <person name="Goodstein D."/>
            <person name="Hadi M.Z."/>
            <person name="Hellsten U."/>
            <person name="Hildebrand M."/>
            <person name="Jenkins B.D."/>
            <person name="Jurka J."/>
            <person name="Kapitonov V.V."/>
            <person name="Kroger N."/>
            <person name="Lau W.W."/>
            <person name="Lane T.W."/>
            <person name="Larimer F.W."/>
            <person name="Lippmeier J.C."/>
            <person name="Lucas S."/>
            <person name="Medina M."/>
            <person name="Montsant A."/>
            <person name="Obornik M."/>
            <person name="Parker M.S."/>
            <person name="Palenik B."/>
            <person name="Pazour G.J."/>
            <person name="Richardson P.M."/>
            <person name="Rynearson T.A."/>
            <person name="Saito M.A."/>
            <person name="Schwartz D.C."/>
            <person name="Thamatrakoln K."/>
            <person name="Valentin K."/>
            <person name="Vardi A."/>
            <person name="Wilkerson F.P."/>
            <person name="Rokhsar D.S."/>
        </authorList>
    </citation>
    <scope>NUCLEOTIDE SEQUENCE [LARGE SCALE GENOMIC DNA]</scope>
    <source>
        <strain evidence="2 3">CCMP1335</strain>
    </source>
</reference>
<dbReference type="InParanoid" id="B8C691"/>
<feature type="compositionally biased region" description="Polar residues" evidence="1">
    <location>
        <begin position="374"/>
        <end position="391"/>
    </location>
</feature>
<dbReference type="GeneID" id="7442719"/>
<reference evidence="2 3" key="2">
    <citation type="journal article" date="2008" name="Nature">
        <title>The Phaeodactylum genome reveals the evolutionary history of diatom genomes.</title>
        <authorList>
            <person name="Bowler C."/>
            <person name="Allen A.E."/>
            <person name="Badger J.H."/>
            <person name="Grimwood J."/>
            <person name="Jabbari K."/>
            <person name="Kuo A."/>
            <person name="Maheswari U."/>
            <person name="Martens C."/>
            <person name="Maumus F."/>
            <person name="Otillar R.P."/>
            <person name="Rayko E."/>
            <person name="Salamov A."/>
            <person name="Vandepoele K."/>
            <person name="Beszteri B."/>
            <person name="Gruber A."/>
            <person name="Heijde M."/>
            <person name="Katinka M."/>
            <person name="Mock T."/>
            <person name="Valentin K."/>
            <person name="Verret F."/>
            <person name="Berges J.A."/>
            <person name="Brownlee C."/>
            <person name="Cadoret J.P."/>
            <person name="Chiovitti A."/>
            <person name="Choi C.J."/>
            <person name="Coesel S."/>
            <person name="De Martino A."/>
            <person name="Detter J.C."/>
            <person name="Durkin C."/>
            <person name="Falciatore A."/>
            <person name="Fournet J."/>
            <person name="Haruta M."/>
            <person name="Huysman M.J."/>
            <person name="Jenkins B.D."/>
            <person name="Jiroutova K."/>
            <person name="Jorgensen R.E."/>
            <person name="Joubert Y."/>
            <person name="Kaplan A."/>
            <person name="Kroger N."/>
            <person name="Kroth P.G."/>
            <person name="La Roche J."/>
            <person name="Lindquist E."/>
            <person name="Lommer M."/>
            <person name="Martin-Jezequel V."/>
            <person name="Lopez P.J."/>
            <person name="Lucas S."/>
            <person name="Mangogna M."/>
            <person name="McGinnis K."/>
            <person name="Medlin L.K."/>
            <person name="Montsant A."/>
            <person name="Oudot-Le Secq M.P."/>
            <person name="Napoli C."/>
            <person name="Obornik M."/>
            <person name="Parker M.S."/>
            <person name="Petit J.L."/>
            <person name="Porcel B.M."/>
            <person name="Poulsen N."/>
            <person name="Robison M."/>
            <person name="Rychlewski L."/>
            <person name="Rynearson T.A."/>
            <person name="Schmutz J."/>
            <person name="Shapiro H."/>
            <person name="Siaut M."/>
            <person name="Stanley M."/>
            <person name="Sussman M.R."/>
            <person name="Taylor A.R."/>
            <person name="Vardi A."/>
            <person name="von Dassow P."/>
            <person name="Vyverman W."/>
            <person name="Willis A."/>
            <person name="Wyrwicz L.S."/>
            <person name="Rokhsar D.S."/>
            <person name="Weissenbach J."/>
            <person name="Armbrust E.V."/>
            <person name="Green B.R."/>
            <person name="Van de Peer Y."/>
            <person name="Grigoriev I.V."/>
        </authorList>
    </citation>
    <scope>NUCLEOTIDE SEQUENCE [LARGE SCALE GENOMIC DNA]</scope>
    <source>
        <strain evidence="2 3">CCMP1335</strain>
    </source>
</reference>
<protein>
    <submittedName>
        <fullName evidence="2">Uncharacterized protein</fullName>
    </submittedName>
</protein>
<keyword evidence="3" id="KW-1185">Reference proteome</keyword>
<evidence type="ECO:0000256" key="1">
    <source>
        <dbReference type="SAM" id="MobiDB-lite"/>
    </source>
</evidence>
<evidence type="ECO:0000313" key="2">
    <source>
        <dbReference type="EMBL" id="EED91639.1"/>
    </source>
</evidence>
<dbReference type="Proteomes" id="UP000001449">
    <property type="component" value="Chromosome 6"/>
</dbReference>
<feature type="compositionally biased region" description="Polar residues" evidence="1">
    <location>
        <begin position="307"/>
        <end position="329"/>
    </location>
</feature>
<sequence length="478" mass="53467">MNSQQSTPFNTLLVKRKANDRPSDLELRLRPISQKIRIVEKLSGGAHLMISGSPSVAVRVYTYDNITKLDGSFLCSTDSVTGGVDGLQFFRDSFEHSIVFFVLPTGQQQRDQLGRRESFVNAAQHSLLARDKGGEDENRKKKRVTKTFIVSDIPQVIQIMASVVQSLSLEKKEKKRQYFTKIANQNYLPTDNGTEPTKEAIANHVSKTFNAWAERFEMPEGDSNILLSMMESLNNVVTADANMLEEAPIRNATKEMLGAFFGTCGGANADEPHRRGVSGDTGSITDAFEDEIDHDELLKYSDPTIAQNDQQHQQSRQGNSYQPQMNQKESTGEEYNASGTGHSHRPNYNFEGDMSMSVVQEHGYHISSNECYESNSSVFPESFPRQNSFAHSANRGDPHQMTSNGYHPEYSSNPNSNYSNGSYYGNATPMHGGDGIQRFSPHSAPRGSYHSYYDDGMQGHQYQGHGGYSLYNQHQQFM</sequence>
<evidence type="ECO:0000313" key="3">
    <source>
        <dbReference type="Proteomes" id="UP000001449"/>
    </source>
</evidence>
<feature type="region of interest" description="Disordered" evidence="1">
    <location>
        <begin position="307"/>
        <end position="351"/>
    </location>
</feature>
<dbReference type="EMBL" id="CM000643">
    <property type="protein sequence ID" value="EED91639.1"/>
    <property type="molecule type" value="Genomic_DNA"/>
</dbReference>
<proteinExistence type="predicted"/>